<name>B0D322_LACBS</name>
<gene>
    <name evidence="2" type="ORF">LACBIDRAFT_315741</name>
</gene>
<dbReference type="Proteomes" id="UP000001194">
    <property type="component" value="Unassembled WGS sequence"/>
</dbReference>
<keyword evidence="3" id="KW-1185">Reference proteome</keyword>
<dbReference type="AlphaFoldDB" id="B0D322"/>
<dbReference type="EMBL" id="DS547096">
    <property type="protein sequence ID" value="EDR10847.1"/>
    <property type="molecule type" value="Genomic_DNA"/>
</dbReference>
<accession>B0D322</accession>
<dbReference type="InParanoid" id="B0D322"/>
<dbReference type="RefSeq" id="XP_001878148.1">
    <property type="nucleotide sequence ID" value="XM_001878113.1"/>
</dbReference>
<dbReference type="KEGG" id="lbc:LACBIDRAFT_315741"/>
<dbReference type="HOGENOM" id="CLU_2942148_0_0_1"/>
<evidence type="ECO:0000313" key="3">
    <source>
        <dbReference type="Proteomes" id="UP000001194"/>
    </source>
</evidence>
<reference evidence="2 3" key="1">
    <citation type="journal article" date="2008" name="Nature">
        <title>The genome of Laccaria bicolor provides insights into mycorrhizal symbiosis.</title>
        <authorList>
            <person name="Martin F."/>
            <person name="Aerts A."/>
            <person name="Ahren D."/>
            <person name="Brun A."/>
            <person name="Danchin E.G.J."/>
            <person name="Duchaussoy F."/>
            <person name="Gibon J."/>
            <person name="Kohler A."/>
            <person name="Lindquist E."/>
            <person name="Pereda V."/>
            <person name="Salamov A."/>
            <person name="Shapiro H.J."/>
            <person name="Wuyts J."/>
            <person name="Blaudez D."/>
            <person name="Buee M."/>
            <person name="Brokstein P."/>
            <person name="Canbaeck B."/>
            <person name="Cohen D."/>
            <person name="Courty P.E."/>
            <person name="Coutinho P.M."/>
            <person name="Delaruelle C."/>
            <person name="Detter J.C."/>
            <person name="Deveau A."/>
            <person name="DiFazio S."/>
            <person name="Duplessis S."/>
            <person name="Fraissinet-Tachet L."/>
            <person name="Lucic E."/>
            <person name="Frey-Klett P."/>
            <person name="Fourrey C."/>
            <person name="Feussner I."/>
            <person name="Gay G."/>
            <person name="Grimwood J."/>
            <person name="Hoegger P.J."/>
            <person name="Jain P."/>
            <person name="Kilaru S."/>
            <person name="Labbe J."/>
            <person name="Lin Y.C."/>
            <person name="Legue V."/>
            <person name="Le Tacon F."/>
            <person name="Marmeisse R."/>
            <person name="Melayah D."/>
            <person name="Montanini B."/>
            <person name="Muratet M."/>
            <person name="Nehls U."/>
            <person name="Niculita-Hirzel H."/>
            <person name="Oudot-Le Secq M.P."/>
            <person name="Peter M."/>
            <person name="Quesneville H."/>
            <person name="Rajashekar B."/>
            <person name="Reich M."/>
            <person name="Rouhier N."/>
            <person name="Schmutz J."/>
            <person name="Yin T."/>
            <person name="Chalot M."/>
            <person name="Henrissat B."/>
            <person name="Kuees U."/>
            <person name="Lucas S."/>
            <person name="Van de Peer Y."/>
            <person name="Podila G.K."/>
            <person name="Polle A."/>
            <person name="Pukkila P.J."/>
            <person name="Richardson P.M."/>
            <person name="Rouze P."/>
            <person name="Sanders I.R."/>
            <person name="Stajich J.E."/>
            <person name="Tunlid A."/>
            <person name="Tuskan G."/>
            <person name="Grigoriev I.V."/>
        </authorList>
    </citation>
    <scope>NUCLEOTIDE SEQUENCE [LARGE SCALE GENOMIC DNA]</scope>
    <source>
        <strain evidence="3">S238N-H82 / ATCC MYA-4686</strain>
    </source>
</reference>
<organism evidence="3">
    <name type="scientific">Laccaria bicolor (strain S238N-H82 / ATCC MYA-4686)</name>
    <name type="common">Bicoloured deceiver</name>
    <name type="synonym">Laccaria laccata var. bicolor</name>
    <dbReference type="NCBI Taxonomy" id="486041"/>
    <lineage>
        <taxon>Eukaryota</taxon>
        <taxon>Fungi</taxon>
        <taxon>Dikarya</taxon>
        <taxon>Basidiomycota</taxon>
        <taxon>Agaricomycotina</taxon>
        <taxon>Agaricomycetes</taxon>
        <taxon>Agaricomycetidae</taxon>
        <taxon>Agaricales</taxon>
        <taxon>Agaricineae</taxon>
        <taxon>Hydnangiaceae</taxon>
        <taxon>Laccaria</taxon>
    </lineage>
</organism>
<evidence type="ECO:0000256" key="1">
    <source>
        <dbReference type="SAM" id="MobiDB-lite"/>
    </source>
</evidence>
<proteinExistence type="predicted"/>
<feature type="compositionally biased region" description="Basic residues" evidence="1">
    <location>
        <begin position="13"/>
        <end position="24"/>
    </location>
</feature>
<evidence type="ECO:0000313" key="2">
    <source>
        <dbReference type="EMBL" id="EDR10847.1"/>
    </source>
</evidence>
<sequence length="60" mass="6462">MAPIGRPKGSKDKPRRPGAPKRGHPQGSTKRADVQSRKALHPSQDHTLILPRVSPSCCVA</sequence>
<protein>
    <submittedName>
        <fullName evidence="2">Predicted protein</fullName>
    </submittedName>
</protein>
<feature type="region of interest" description="Disordered" evidence="1">
    <location>
        <begin position="1"/>
        <end position="48"/>
    </location>
</feature>
<dbReference type="GeneID" id="6074152"/>